<evidence type="ECO:0000256" key="2">
    <source>
        <dbReference type="ARBA" id="ARBA00022490"/>
    </source>
</evidence>
<evidence type="ECO:0000256" key="5">
    <source>
        <dbReference type="ARBA" id="ARBA00061049"/>
    </source>
</evidence>
<evidence type="ECO:0000256" key="3">
    <source>
        <dbReference type="ARBA" id="ARBA00023212"/>
    </source>
</evidence>
<feature type="compositionally biased region" description="Low complexity" evidence="6">
    <location>
        <begin position="96"/>
        <end position="114"/>
    </location>
</feature>
<dbReference type="Gene3D" id="1.10.8.270">
    <property type="entry name" value="putative rabgap domain of human tbc1 domain family member 14 like domains"/>
    <property type="match status" value="1"/>
</dbReference>
<proteinExistence type="inferred from homology"/>
<evidence type="ECO:0000256" key="4">
    <source>
        <dbReference type="ARBA" id="ARBA00023306"/>
    </source>
</evidence>
<accession>A0AAN6G4M6</accession>
<reference evidence="8" key="1">
    <citation type="journal article" date="2023" name="PhytoFront">
        <title>Draft Genome Resources of Seven Strains of Tilletia horrida, Causal Agent of Kernel Smut of Rice.</title>
        <authorList>
            <person name="Khanal S."/>
            <person name="Antony Babu S."/>
            <person name="Zhou X.G."/>
        </authorList>
    </citation>
    <scope>NUCLEOTIDE SEQUENCE</scope>
    <source>
        <strain evidence="8">TX3</strain>
    </source>
</reference>
<feature type="region of interest" description="Disordered" evidence="6">
    <location>
        <begin position="168"/>
        <end position="204"/>
    </location>
</feature>
<evidence type="ECO:0000256" key="6">
    <source>
        <dbReference type="SAM" id="MobiDB-lite"/>
    </source>
</evidence>
<dbReference type="GO" id="GO:1990334">
    <property type="term" value="C:Bfa1-Bub2 complex"/>
    <property type="evidence" value="ECO:0007669"/>
    <property type="project" value="UniProtKB-ARBA"/>
</dbReference>
<dbReference type="GO" id="GO:0005096">
    <property type="term" value="F:GTPase activator activity"/>
    <property type="evidence" value="ECO:0007669"/>
    <property type="project" value="TreeGrafter"/>
</dbReference>
<feature type="compositionally biased region" description="Low complexity" evidence="6">
    <location>
        <begin position="41"/>
        <end position="61"/>
    </location>
</feature>
<evidence type="ECO:0000259" key="7">
    <source>
        <dbReference type="PROSITE" id="PS50086"/>
    </source>
</evidence>
<dbReference type="InterPro" id="IPR035969">
    <property type="entry name" value="Rab-GAP_TBC_sf"/>
</dbReference>
<comment type="similarity">
    <text evidence="5">Belongs to the BUB2 family.</text>
</comment>
<keyword evidence="4" id="KW-0131">Cell cycle</keyword>
<dbReference type="FunFam" id="1.10.472.80:FF:000026">
    <property type="entry name" value="Mitotic check point protein (Bub2)"/>
    <property type="match status" value="1"/>
</dbReference>
<dbReference type="Pfam" id="PF00566">
    <property type="entry name" value="RabGAP-TBC"/>
    <property type="match status" value="1"/>
</dbReference>
<evidence type="ECO:0000313" key="8">
    <source>
        <dbReference type="EMBL" id="KAK0520504.1"/>
    </source>
</evidence>
<feature type="region of interest" description="Disordered" evidence="6">
    <location>
        <begin position="37"/>
        <end position="114"/>
    </location>
</feature>
<dbReference type="PANTHER" id="PTHR22957">
    <property type="entry name" value="TBC1 DOMAIN FAMILY MEMBER GTPASE-ACTIVATING PROTEIN"/>
    <property type="match status" value="1"/>
</dbReference>
<keyword evidence="2" id="KW-0963">Cytoplasm</keyword>
<dbReference type="SMART" id="SM00164">
    <property type="entry name" value="TBC"/>
    <property type="match status" value="1"/>
</dbReference>
<dbReference type="AlphaFoldDB" id="A0AAN6G4M6"/>
<dbReference type="PANTHER" id="PTHR22957:SF263">
    <property type="entry name" value="MITOTIC CHECK POINT PROTEIN BUB2"/>
    <property type="match status" value="1"/>
</dbReference>
<feature type="compositionally biased region" description="Polar residues" evidence="6">
    <location>
        <begin position="168"/>
        <end position="182"/>
    </location>
</feature>
<evidence type="ECO:0000256" key="1">
    <source>
        <dbReference type="ARBA" id="ARBA00004245"/>
    </source>
</evidence>
<dbReference type="EMBL" id="JAPDMQ010000788">
    <property type="protein sequence ID" value="KAK0520504.1"/>
    <property type="molecule type" value="Genomic_DNA"/>
</dbReference>
<dbReference type="Proteomes" id="UP001176521">
    <property type="component" value="Unassembled WGS sequence"/>
</dbReference>
<dbReference type="FunFam" id="1.10.8.270:FF:000035">
    <property type="entry name" value="Cell cycle arrest protein BUB2"/>
    <property type="match status" value="1"/>
</dbReference>
<dbReference type="InterPro" id="IPR000195">
    <property type="entry name" value="Rab-GAP-TBC_dom"/>
</dbReference>
<dbReference type="Gene3D" id="1.10.472.80">
    <property type="entry name" value="Ypt/Rab-GAP domain of gyp1p, domain 3"/>
    <property type="match status" value="1"/>
</dbReference>
<gene>
    <name evidence="8" type="primary">cdc16</name>
    <name evidence="8" type="ORF">OC842_007073</name>
</gene>
<keyword evidence="3" id="KW-0206">Cytoskeleton</keyword>
<dbReference type="GO" id="GO:0010948">
    <property type="term" value="P:negative regulation of cell cycle process"/>
    <property type="evidence" value="ECO:0007669"/>
    <property type="project" value="UniProtKB-ARBA"/>
</dbReference>
<evidence type="ECO:0000313" key="9">
    <source>
        <dbReference type="Proteomes" id="UP001176521"/>
    </source>
</evidence>
<feature type="domain" description="Rab-GAP TBC" evidence="7">
    <location>
        <begin position="236"/>
        <end position="432"/>
    </location>
</feature>
<feature type="compositionally biased region" description="Polar residues" evidence="6">
    <location>
        <begin position="190"/>
        <end position="201"/>
    </location>
</feature>
<dbReference type="PROSITE" id="PS50086">
    <property type="entry name" value="TBC_RABGAP"/>
    <property type="match status" value="1"/>
</dbReference>
<protein>
    <submittedName>
        <fullName evidence="8">CDC16 protein</fullName>
    </submittedName>
</protein>
<comment type="caution">
    <text evidence="8">The sequence shown here is derived from an EMBL/GenBank/DDBJ whole genome shotgun (WGS) entry which is preliminary data.</text>
</comment>
<sequence length="502" mass="53792">MYSFHSQLILFERIPLLTVVTAATASNHTLSARALPILANPTSQRPSSRSQASRAPAASTSAPPPRSAGRGTPSGDRPSHSSASGGSGTIGRRKGTAASAHVKASSAASASAPTAASKEASAAGSATAAGPGAGAGAGTGGIGAQYDATSHPSLAAWQRFFARHQGSNLLPSSTSAKGTGSSRKGDANADSKSAATGSKSGHVTHVANEAAHEEAMRRLRKLILTHGIPADEFQSPAGSTYRSVTWKLLLEVRSVSAESYLTLVRHGRSAAYDKIRNDTFRTLATDQGFKRRVQEDKLIRLLNAFVWKHANDHMQAEPPAHGYDFSYVQGMNVLAAPFLYVMPSELEAFHCFSRFIEVCCPLYVQPTLAGVHRGLRLLDICLELADPHLFNYLRSKNLSAEIYAFPSVLTLCACTPPLDQVLQLWDFLLSFGVHLNILCVVSQLLLMRDDLMHNPSPMRLLRNFPPLEAQPIIGITVTLVRDLPDALYEELVNHTFDPRAVA</sequence>
<organism evidence="8 9">
    <name type="scientific">Tilletia horrida</name>
    <dbReference type="NCBI Taxonomy" id="155126"/>
    <lineage>
        <taxon>Eukaryota</taxon>
        <taxon>Fungi</taxon>
        <taxon>Dikarya</taxon>
        <taxon>Basidiomycota</taxon>
        <taxon>Ustilaginomycotina</taxon>
        <taxon>Exobasidiomycetes</taxon>
        <taxon>Tilletiales</taxon>
        <taxon>Tilletiaceae</taxon>
        <taxon>Tilletia</taxon>
    </lineage>
</organism>
<keyword evidence="9" id="KW-1185">Reference proteome</keyword>
<name>A0AAN6G4M6_9BASI</name>
<comment type="subcellular location">
    <subcellularLocation>
        <location evidence="1">Cytoplasm</location>
        <location evidence="1">Cytoskeleton</location>
    </subcellularLocation>
</comment>
<dbReference type="SUPFAM" id="SSF47923">
    <property type="entry name" value="Ypt/Rab-GAP domain of gyp1p"/>
    <property type="match status" value="2"/>
</dbReference>